<dbReference type="EMBL" id="BMAO01025943">
    <property type="protein sequence ID" value="GFR06062.1"/>
    <property type="molecule type" value="Genomic_DNA"/>
</dbReference>
<dbReference type="Proteomes" id="UP000887116">
    <property type="component" value="Unassembled WGS sequence"/>
</dbReference>
<comment type="caution">
    <text evidence="1">The sequence shown here is derived from an EMBL/GenBank/DDBJ whole genome shotgun (WGS) entry which is preliminary data.</text>
</comment>
<organism evidence="1 2">
    <name type="scientific">Trichonephila clavata</name>
    <name type="common">Joro spider</name>
    <name type="synonym">Nephila clavata</name>
    <dbReference type="NCBI Taxonomy" id="2740835"/>
    <lineage>
        <taxon>Eukaryota</taxon>
        <taxon>Metazoa</taxon>
        <taxon>Ecdysozoa</taxon>
        <taxon>Arthropoda</taxon>
        <taxon>Chelicerata</taxon>
        <taxon>Arachnida</taxon>
        <taxon>Araneae</taxon>
        <taxon>Araneomorphae</taxon>
        <taxon>Entelegynae</taxon>
        <taxon>Araneoidea</taxon>
        <taxon>Nephilidae</taxon>
        <taxon>Trichonephila</taxon>
    </lineage>
</organism>
<protein>
    <submittedName>
        <fullName evidence="1">Uncharacterized protein</fullName>
    </submittedName>
</protein>
<evidence type="ECO:0000313" key="2">
    <source>
        <dbReference type="Proteomes" id="UP000887116"/>
    </source>
</evidence>
<evidence type="ECO:0000313" key="1">
    <source>
        <dbReference type="EMBL" id="GFR06062.1"/>
    </source>
</evidence>
<dbReference type="AlphaFoldDB" id="A0A8X6GK79"/>
<gene>
    <name evidence="1" type="ORF">TNCT_88561</name>
</gene>
<keyword evidence="2" id="KW-1185">Reference proteome</keyword>
<reference evidence="1" key="1">
    <citation type="submission" date="2020-07" db="EMBL/GenBank/DDBJ databases">
        <title>Multicomponent nature underlies the extraordinary mechanical properties of spider dragline silk.</title>
        <authorList>
            <person name="Kono N."/>
            <person name="Nakamura H."/>
            <person name="Mori M."/>
            <person name="Yoshida Y."/>
            <person name="Ohtoshi R."/>
            <person name="Malay A.D."/>
            <person name="Moran D.A.P."/>
            <person name="Tomita M."/>
            <person name="Numata K."/>
            <person name="Arakawa K."/>
        </authorList>
    </citation>
    <scope>NUCLEOTIDE SEQUENCE</scope>
</reference>
<name>A0A8X6GK79_TRICU</name>
<proteinExistence type="predicted"/>
<sequence>MPPRAQCHNNSAIAQKKFLYYVLKHISNSPKPMEPEGFLNFDMFIVHLPRCMAFFGKRLEAVIRQIPICYATIQSTTHSIYRLP</sequence>
<accession>A0A8X6GK79</accession>